<feature type="transmembrane region" description="Helical" evidence="1">
    <location>
        <begin position="6"/>
        <end position="29"/>
    </location>
</feature>
<feature type="transmembrane region" description="Helical" evidence="1">
    <location>
        <begin position="72"/>
        <end position="90"/>
    </location>
</feature>
<protein>
    <submittedName>
        <fullName evidence="2">Na+/H+ antiporter subunit G</fullName>
    </submittedName>
</protein>
<dbReference type="InterPro" id="IPR005133">
    <property type="entry name" value="PhaG_MnhG_YufB"/>
</dbReference>
<dbReference type="NCBIfam" id="NF009316">
    <property type="entry name" value="PRK12674.1-5"/>
    <property type="match status" value="1"/>
</dbReference>
<keyword evidence="1" id="KW-0812">Transmembrane</keyword>
<dbReference type="AlphaFoldDB" id="A0A856QVF1"/>
<dbReference type="PANTHER" id="PTHR34703:SF1">
    <property type="entry name" value="ANTIPORTER SUBUNIT MNHG2-RELATED"/>
    <property type="match status" value="1"/>
</dbReference>
<gene>
    <name evidence="2" type="ORF">E4T21_03490</name>
</gene>
<sequence>MLYVILEAVISALLIAGGLFAFIGSMGLAHLRDFFMRLHGPTKATTLGIGCMLIASMLYFSVTQSELHLQELLITLFLFITAPVSAHLLAKVGLHQRLKFVDKTRGKPVEFLDEDIGGKPLSDSSDSNS</sequence>
<dbReference type="PANTHER" id="PTHR34703">
    <property type="entry name" value="ANTIPORTER SUBUNIT MNHG2-RELATED"/>
    <property type="match status" value="1"/>
</dbReference>
<dbReference type="NCBIfam" id="TIGR01300">
    <property type="entry name" value="CPA3_mnhG_phaG"/>
    <property type="match status" value="1"/>
</dbReference>
<dbReference type="KEGG" id="hbh:E4T21_03490"/>
<name>A0A856QVF1_9GAMM</name>
<feature type="transmembrane region" description="Helical" evidence="1">
    <location>
        <begin position="41"/>
        <end position="60"/>
    </location>
</feature>
<dbReference type="Pfam" id="PF03334">
    <property type="entry name" value="PhaG_MnhG_YufB"/>
    <property type="match status" value="1"/>
</dbReference>
<dbReference type="EMBL" id="CP038437">
    <property type="protein sequence ID" value="QEM83895.2"/>
    <property type="molecule type" value="Genomic_DNA"/>
</dbReference>
<dbReference type="RefSeq" id="WP_187775101.1">
    <property type="nucleotide sequence ID" value="NZ_CP038437.2"/>
</dbReference>
<accession>A0A856QVF1</accession>
<proteinExistence type="predicted"/>
<reference evidence="2" key="1">
    <citation type="submission" date="2021-02" db="EMBL/GenBank/DDBJ databases">
        <title>Strain Y2R2, a novel species of the genus Halomonas.</title>
        <authorList>
            <person name="Huang H."/>
        </authorList>
    </citation>
    <scope>NUCLEOTIDE SEQUENCE</scope>
    <source>
        <strain evidence="2">Y2R2</strain>
    </source>
</reference>
<organism evidence="2 3">
    <name type="scientific">Halomonas binhaiensis</name>
    <dbReference type="NCBI Taxonomy" id="2562282"/>
    <lineage>
        <taxon>Bacteria</taxon>
        <taxon>Pseudomonadati</taxon>
        <taxon>Pseudomonadota</taxon>
        <taxon>Gammaproteobacteria</taxon>
        <taxon>Oceanospirillales</taxon>
        <taxon>Halomonadaceae</taxon>
        <taxon>Halomonas</taxon>
    </lineage>
</organism>
<evidence type="ECO:0000313" key="2">
    <source>
        <dbReference type="EMBL" id="QEM83895.2"/>
    </source>
</evidence>
<dbReference type="GO" id="GO:0015385">
    <property type="term" value="F:sodium:proton antiporter activity"/>
    <property type="evidence" value="ECO:0007669"/>
    <property type="project" value="TreeGrafter"/>
</dbReference>
<keyword evidence="3" id="KW-1185">Reference proteome</keyword>
<dbReference type="Proteomes" id="UP000324285">
    <property type="component" value="Chromosome"/>
</dbReference>
<evidence type="ECO:0000313" key="3">
    <source>
        <dbReference type="Proteomes" id="UP000324285"/>
    </source>
</evidence>
<evidence type="ECO:0000256" key="1">
    <source>
        <dbReference type="SAM" id="Phobius"/>
    </source>
</evidence>
<keyword evidence="1" id="KW-0472">Membrane</keyword>
<keyword evidence="1" id="KW-1133">Transmembrane helix</keyword>